<feature type="domain" description="ABC transmembrane type-1" evidence="8">
    <location>
        <begin position="72"/>
        <end position="275"/>
    </location>
</feature>
<name>A0A5B9VYT6_9BACT</name>
<dbReference type="EMBL" id="CP042997">
    <property type="protein sequence ID" value="QEH33468.1"/>
    <property type="molecule type" value="Genomic_DNA"/>
</dbReference>
<dbReference type="GO" id="GO:0005886">
    <property type="term" value="C:plasma membrane"/>
    <property type="evidence" value="ECO:0007669"/>
    <property type="project" value="UniProtKB-SubCell"/>
</dbReference>
<dbReference type="Gene3D" id="1.10.3720.10">
    <property type="entry name" value="MetI-like"/>
    <property type="match status" value="1"/>
</dbReference>
<evidence type="ECO:0000256" key="1">
    <source>
        <dbReference type="ARBA" id="ARBA00004651"/>
    </source>
</evidence>
<feature type="transmembrane region" description="Helical" evidence="7">
    <location>
        <begin position="261"/>
        <end position="281"/>
    </location>
</feature>
<feature type="transmembrane region" description="Helical" evidence="7">
    <location>
        <begin position="352"/>
        <end position="373"/>
    </location>
</feature>
<dbReference type="InterPro" id="IPR000515">
    <property type="entry name" value="MetI-like"/>
</dbReference>
<dbReference type="OrthoDB" id="9776648at2"/>
<feature type="transmembrane region" description="Helical" evidence="7">
    <location>
        <begin position="158"/>
        <end position="178"/>
    </location>
</feature>
<evidence type="ECO:0000313" key="10">
    <source>
        <dbReference type="Proteomes" id="UP000324233"/>
    </source>
</evidence>
<accession>A0A5B9VYT6</accession>
<keyword evidence="2" id="KW-0813">Transport</keyword>
<feature type="transmembrane region" description="Helical" evidence="7">
    <location>
        <begin position="502"/>
        <end position="524"/>
    </location>
</feature>
<dbReference type="SUPFAM" id="SSF161098">
    <property type="entry name" value="MetI-like"/>
    <property type="match status" value="1"/>
</dbReference>
<reference evidence="9 10" key="1">
    <citation type="submission" date="2019-08" db="EMBL/GenBank/DDBJ databases">
        <title>Deep-cultivation of Planctomycetes and their phenomic and genomic characterization uncovers novel biology.</title>
        <authorList>
            <person name="Wiegand S."/>
            <person name="Jogler M."/>
            <person name="Boedeker C."/>
            <person name="Pinto D."/>
            <person name="Vollmers J."/>
            <person name="Rivas-Marin E."/>
            <person name="Kohn T."/>
            <person name="Peeters S.H."/>
            <person name="Heuer A."/>
            <person name="Rast P."/>
            <person name="Oberbeckmann S."/>
            <person name="Bunk B."/>
            <person name="Jeske O."/>
            <person name="Meyerdierks A."/>
            <person name="Storesund J.E."/>
            <person name="Kallscheuer N."/>
            <person name="Luecker S."/>
            <person name="Lage O.M."/>
            <person name="Pohl T."/>
            <person name="Merkel B.J."/>
            <person name="Hornburger P."/>
            <person name="Mueller R.-W."/>
            <person name="Bruemmer F."/>
            <person name="Labrenz M."/>
            <person name="Spormann A.M."/>
            <person name="Op den Camp H."/>
            <person name="Overmann J."/>
            <person name="Amann R."/>
            <person name="Jetten M.S.M."/>
            <person name="Mascher T."/>
            <person name="Medema M.H."/>
            <person name="Devos D.P."/>
            <person name="Kaster A.-K."/>
            <person name="Ovreas L."/>
            <person name="Rohde M."/>
            <person name="Galperin M.Y."/>
            <person name="Jogler C."/>
        </authorList>
    </citation>
    <scope>NUCLEOTIDE SEQUENCE [LARGE SCALE GENOMIC DNA]</scope>
    <source>
        <strain evidence="9 10">OJF2</strain>
    </source>
</reference>
<dbReference type="InterPro" id="IPR035906">
    <property type="entry name" value="MetI-like_sf"/>
</dbReference>
<evidence type="ECO:0000256" key="3">
    <source>
        <dbReference type="ARBA" id="ARBA00022475"/>
    </source>
</evidence>
<evidence type="ECO:0000259" key="8">
    <source>
        <dbReference type="PROSITE" id="PS50928"/>
    </source>
</evidence>
<dbReference type="AlphaFoldDB" id="A0A5B9VYT6"/>
<sequence>MVGRLIARIVRRASRLALAIPLLALVLAALLDRVREQPGLSAGDASGSGESVNASIFPLVLAGFDPFVWTSMGHSLGLAAGVAIGSVLLGVLLGEASCRRSPAVRIAVAGFVLAPAVMTPAFLALGLLGVFGEAGPAGLPGLVARGFGHAAGEHAWPWLAWAWAALVPGVGLIAWATGSVRNRLDPSLEDAARVAGAGPFRAWRAVSWPLIRPVVAAAAGALFSATLADPGPPLVLGLRRTIAFQVFLAARARDPFPRAGALGLLLLAAALAGIGACRLWGRRSKVFAPVPAPGRELGRASRLGAARGVLLGLALGTWAVVAWLPVAGLVLLCVEGCAREGFHATLFGGPMVGLLSRTIGLGLCLAALCAIAGPGRHPPVARRRAGDRSRRAAVSRPGAPLLVLGIGLLAVSRIAGLGAIWSEGSIGWRAVGSPLRAVAWLFDPYAVPDLLVLLGGCIDLLIRARTIPEGDRASSRRVEQALAAGATSRRARRLAAAGGLSAGRIALLCTTAATAVSPAIILAVTPDGQTLGPGVISLATRPGPGRSQAASLALLALLSSLIAVAWASRASRRSRVSTHEHLVG</sequence>
<gene>
    <name evidence="9" type="ORF">OJF2_19700</name>
</gene>
<keyword evidence="5 7" id="KW-1133">Transmembrane helix</keyword>
<feature type="transmembrane region" description="Helical" evidence="7">
    <location>
        <begin position="309"/>
        <end position="332"/>
    </location>
</feature>
<dbReference type="PANTHER" id="PTHR30183:SF7">
    <property type="entry name" value="FERRIC TRANSPORT SYSTEM PERMEASE PROTEIN FBPB 1-RELATED"/>
    <property type="match status" value="1"/>
</dbReference>
<evidence type="ECO:0000256" key="5">
    <source>
        <dbReference type="ARBA" id="ARBA00022989"/>
    </source>
</evidence>
<dbReference type="Proteomes" id="UP000324233">
    <property type="component" value="Chromosome"/>
</dbReference>
<feature type="transmembrane region" description="Helical" evidence="7">
    <location>
        <begin position="106"/>
        <end position="131"/>
    </location>
</feature>
<keyword evidence="4 7" id="KW-0812">Transmembrane</keyword>
<keyword evidence="3" id="KW-1003">Cell membrane</keyword>
<evidence type="ECO:0000256" key="2">
    <source>
        <dbReference type="ARBA" id="ARBA00022448"/>
    </source>
</evidence>
<evidence type="ECO:0000256" key="6">
    <source>
        <dbReference type="ARBA" id="ARBA00023136"/>
    </source>
</evidence>
<evidence type="ECO:0000256" key="7">
    <source>
        <dbReference type="SAM" id="Phobius"/>
    </source>
</evidence>
<protein>
    <recommendedName>
        <fullName evidence="8">ABC transmembrane type-1 domain-containing protein</fullName>
    </recommendedName>
</protein>
<proteinExistence type="predicted"/>
<feature type="transmembrane region" description="Helical" evidence="7">
    <location>
        <begin position="549"/>
        <end position="567"/>
    </location>
</feature>
<feature type="transmembrane region" description="Helical" evidence="7">
    <location>
        <begin position="67"/>
        <end position="94"/>
    </location>
</feature>
<feature type="transmembrane region" description="Helical" evidence="7">
    <location>
        <begin position="398"/>
        <end position="421"/>
    </location>
</feature>
<feature type="transmembrane region" description="Helical" evidence="7">
    <location>
        <begin position="441"/>
        <end position="462"/>
    </location>
</feature>
<dbReference type="CDD" id="cd06261">
    <property type="entry name" value="TM_PBP2"/>
    <property type="match status" value="1"/>
</dbReference>
<dbReference type="PROSITE" id="PS50928">
    <property type="entry name" value="ABC_TM1"/>
    <property type="match status" value="1"/>
</dbReference>
<dbReference type="PANTHER" id="PTHR30183">
    <property type="entry name" value="MOLYBDENUM TRANSPORT SYSTEM PERMEASE PROTEIN MODB"/>
    <property type="match status" value="1"/>
</dbReference>
<organism evidence="9 10">
    <name type="scientific">Aquisphaera giovannonii</name>
    <dbReference type="NCBI Taxonomy" id="406548"/>
    <lineage>
        <taxon>Bacteria</taxon>
        <taxon>Pseudomonadati</taxon>
        <taxon>Planctomycetota</taxon>
        <taxon>Planctomycetia</taxon>
        <taxon>Isosphaerales</taxon>
        <taxon>Isosphaeraceae</taxon>
        <taxon>Aquisphaera</taxon>
    </lineage>
</organism>
<feature type="transmembrane region" description="Helical" evidence="7">
    <location>
        <begin position="210"/>
        <end position="228"/>
    </location>
</feature>
<dbReference type="KEGG" id="agv:OJF2_19700"/>
<keyword evidence="10" id="KW-1185">Reference proteome</keyword>
<comment type="subcellular location">
    <subcellularLocation>
        <location evidence="1">Cell membrane</location>
        <topology evidence="1">Multi-pass membrane protein</topology>
    </subcellularLocation>
</comment>
<keyword evidence="6 7" id="KW-0472">Membrane</keyword>
<dbReference type="GO" id="GO:0055085">
    <property type="term" value="P:transmembrane transport"/>
    <property type="evidence" value="ECO:0007669"/>
    <property type="project" value="InterPro"/>
</dbReference>
<evidence type="ECO:0000313" key="9">
    <source>
        <dbReference type="EMBL" id="QEH33468.1"/>
    </source>
</evidence>
<dbReference type="RefSeq" id="WP_148593357.1">
    <property type="nucleotide sequence ID" value="NZ_CP042997.1"/>
</dbReference>
<evidence type="ECO:0000256" key="4">
    <source>
        <dbReference type="ARBA" id="ARBA00022692"/>
    </source>
</evidence>